<dbReference type="InterPro" id="IPR045863">
    <property type="entry name" value="CorA_TM1_TM2"/>
</dbReference>
<organism evidence="13 15">
    <name type="scientific">Candidatus Chlorohelix allophototropha</name>
    <dbReference type="NCBI Taxonomy" id="3003348"/>
    <lineage>
        <taxon>Bacteria</taxon>
        <taxon>Bacillati</taxon>
        <taxon>Chloroflexota</taxon>
        <taxon>Chloroflexia</taxon>
        <taxon>Candidatus Chloroheliales</taxon>
        <taxon>Candidatus Chloroheliaceae</taxon>
        <taxon>Candidatus Chlorohelix</taxon>
    </lineage>
</organism>
<dbReference type="GO" id="GO:0005886">
    <property type="term" value="C:plasma membrane"/>
    <property type="evidence" value="ECO:0007669"/>
    <property type="project" value="UniProtKB-SubCell"/>
</dbReference>
<dbReference type="GO" id="GO:0015087">
    <property type="term" value="F:cobalt ion transmembrane transporter activity"/>
    <property type="evidence" value="ECO:0007669"/>
    <property type="project" value="UniProtKB-UniRule"/>
</dbReference>
<dbReference type="SUPFAM" id="SSF144083">
    <property type="entry name" value="Magnesium transport protein CorA, transmembrane region"/>
    <property type="match status" value="1"/>
</dbReference>
<evidence type="ECO:0000256" key="5">
    <source>
        <dbReference type="ARBA" id="ARBA00022692"/>
    </source>
</evidence>
<dbReference type="InterPro" id="IPR002523">
    <property type="entry name" value="MgTranspt_CorA/ZnTranspt_ZntB"/>
</dbReference>
<evidence type="ECO:0000256" key="12">
    <source>
        <dbReference type="RuleBase" id="RU362010"/>
    </source>
</evidence>
<keyword evidence="16" id="KW-1185">Reference proteome</keyword>
<dbReference type="InterPro" id="IPR004488">
    <property type="entry name" value="Mg/Co-transport_prot_CorA"/>
</dbReference>
<proteinExistence type="inferred from homology"/>
<dbReference type="RefSeq" id="WP_341468441.1">
    <property type="nucleotide sequence ID" value="NZ_CP128399.1"/>
</dbReference>
<comment type="similarity">
    <text evidence="2 12">Belongs to the CorA metal ion transporter (MIT) (TC 1.A.35) family.</text>
</comment>
<dbReference type="PANTHER" id="PTHR46494:SF1">
    <property type="entry name" value="CORA FAMILY METAL ION TRANSPORTER (EUROFUNG)"/>
    <property type="match status" value="1"/>
</dbReference>
<dbReference type="Proteomes" id="UP000521676">
    <property type="component" value="Unassembled WGS sequence"/>
</dbReference>
<gene>
    <name evidence="12 13" type="primary">corA</name>
    <name evidence="13" type="ORF">HXX08_02175</name>
    <name evidence="14" type="ORF">OZ401_002355</name>
</gene>
<dbReference type="InterPro" id="IPR045861">
    <property type="entry name" value="CorA_cytoplasmic_dom"/>
</dbReference>
<evidence type="ECO:0000256" key="7">
    <source>
        <dbReference type="ARBA" id="ARBA00022989"/>
    </source>
</evidence>
<evidence type="ECO:0000256" key="11">
    <source>
        <dbReference type="ARBA" id="ARBA00045497"/>
    </source>
</evidence>
<comment type="catalytic activity">
    <reaction evidence="10">
        <text>Mg(2+)(in) = Mg(2+)(out)</text>
        <dbReference type="Rhea" id="RHEA:29827"/>
        <dbReference type="ChEBI" id="CHEBI:18420"/>
    </reaction>
</comment>
<dbReference type="Proteomes" id="UP001431572">
    <property type="component" value="Chromosome 1"/>
</dbReference>
<accession>A0A8T7LUU9</accession>
<dbReference type="FunFam" id="1.20.58.340:FF:000004">
    <property type="entry name" value="Magnesium transport protein CorA"/>
    <property type="match status" value="1"/>
</dbReference>
<evidence type="ECO:0000256" key="4">
    <source>
        <dbReference type="ARBA" id="ARBA00022475"/>
    </source>
</evidence>
<evidence type="ECO:0000313" key="15">
    <source>
        <dbReference type="Proteomes" id="UP000521676"/>
    </source>
</evidence>
<dbReference type="PANTHER" id="PTHR46494">
    <property type="entry name" value="CORA FAMILY METAL ION TRANSPORTER (EUROFUNG)"/>
    <property type="match status" value="1"/>
</dbReference>
<evidence type="ECO:0000313" key="14">
    <source>
        <dbReference type="EMBL" id="WJW66552.1"/>
    </source>
</evidence>
<dbReference type="Gene3D" id="1.20.58.340">
    <property type="entry name" value="Magnesium transport protein CorA, transmembrane region"/>
    <property type="match status" value="2"/>
</dbReference>
<keyword evidence="8 12" id="KW-0406">Ion transport</keyword>
<evidence type="ECO:0000256" key="2">
    <source>
        <dbReference type="ARBA" id="ARBA00009765"/>
    </source>
</evidence>
<keyword evidence="4 12" id="KW-1003">Cell membrane</keyword>
<keyword evidence="3 12" id="KW-0813">Transport</keyword>
<keyword evidence="6 12" id="KW-0460">Magnesium</keyword>
<evidence type="ECO:0000313" key="13">
    <source>
        <dbReference type="EMBL" id="NWJ44663.1"/>
    </source>
</evidence>
<dbReference type="GO" id="GO:0015095">
    <property type="term" value="F:magnesium ion transmembrane transporter activity"/>
    <property type="evidence" value="ECO:0007669"/>
    <property type="project" value="UniProtKB-UniRule"/>
</dbReference>
<evidence type="ECO:0000256" key="1">
    <source>
        <dbReference type="ARBA" id="ARBA00004651"/>
    </source>
</evidence>
<comment type="subcellular location">
    <subcellularLocation>
        <location evidence="1">Cell membrane</location>
        <topology evidence="1">Multi-pass membrane protein</topology>
    </subcellularLocation>
    <subcellularLocation>
        <location evidence="12">Membrane</location>
        <topology evidence="12">Multi-pass membrane protein</topology>
    </subcellularLocation>
</comment>
<dbReference type="EMBL" id="CP128399">
    <property type="protein sequence ID" value="WJW66552.1"/>
    <property type="molecule type" value="Genomic_DNA"/>
</dbReference>
<dbReference type="CDD" id="cd12822">
    <property type="entry name" value="TmCorA-like"/>
    <property type="match status" value="1"/>
</dbReference>
<dbReference type="NCBIfam" id="TIGR00383">
    <property type="entry name" value="corA"/>
    <property type="match status" value="1"/>
</dbReference>
<dbReference type="GO" id="GO:0050897">
    <property type="term" value="F:cobalt ion binding"/>
    <property type="evidence" value="ECO:0007669"/>
    <property type="project" value="TreeGrafter"/>
</dbReference>
<reference evidence="13 15" key="1">
    <citation type="submission" date="2020-06" db="EMBL/GenBank/DDBJ databases">
        <title>Anoxygenic phototrophic Chloroflexota member uses a Type I reaction center.</title>
        <authorList>
            <person name="Tsuji J.M."/>
            <person name="Shaw N.A."/>
            <person name="Nagashima S."/>
            <person name="Venkiteswaran J."/>
            <person name="Schiff S.L."/>
            <person name="Hanada S."/>
            <person name="Tank M."/>
            <person name="Neufeld J.D."/>
        </authorList>
    </citation>
    <scope>NUCLEOTIDE SEQUENCE [LARGE SCALE GENOMIC DNA]</scope>
    <source>
        <strain evidence="13">L227-S17</strain>
    </source>
</reference>
<dbReference type="Pfam" id="PF01544">
    <property type="entry name" value="CorA"/>
    <property type="match status" value="1"/>
</dbReference>
<evidence type="ECO:0000256" key="3">
    <source>
        <dbReference type="ARBA" id="ARBA00022448"/>
    </source>
</evidence>
<protein>
    <recommendedName>
        <fullName evidence="12">Magnesium transport protein CorA</fullName>
    </recommendedName>
</protein>
<feature type="transmembrane region" description="Helical" evidence="12">
    <location>
        <begin position="268"/>
        <end position="287"/>
    </location>
</feature>
<dbReference type="Gene3D" id="3.30.460.20">
    <property type="entry name" value="CorA soluble domain-like"/>
    <property type="match status" value="1"/>
</dbReference>
<dbReference type="GO" id="GO:0000287">
    <property type="term" value="F:magnesium ion binding"/>
    <property type="evidence" value="ECO:0007669"/>
    <property type="project" value="TreeGrafter"/>
</dbReference>
<keyword evidence="9 12" id="KW-0472">Membrane</keyword>
<evidence type="ECO:0000313" key="16">
    <source>
        <dbReference type="Proteomes" id="UP001431572"/>
    </source>
</evidence>
<feature type="transmembrane region" description="Helical" evidence="12">
    <location>
        <begin position="299"/>
        <end position="319"/>
    </location>
</feature>
<name>A0A8T7LUU9_9CHLR</name>
<reference evidence="14" key="2">
    <citation type="journal article" date="2024" name="Nature">
        <title>Anoxygenic phototroph of the Chloroflexota uses a type I reaction centre.</title>
        <authorList>
            <person name="Tsuji J.M."/>
            <person name="Shaw N.A."/>
            <person name="Nagashima S."/>
            <person name="Venkiteswaran J.J."/>
            <person name="Schiff S.L."/>
            <person name="Watanabe T."/>
            <person name="Fukui M."/>
            <person name="Hanada S."/>
            <person name="Tank M."/>
            <person name="Neufeld J.D."/>
        </authorList>
    </citation>
    <scope>NUCLEOTIDE SEQUENCE</scope>
    <source>
        <strain evidence="14">L227-S17</strain>
    </source>
</reference>
<dbReference type="SUPFAM" id="SSF143865">
    <property type="entry name" value="CorA soluble domain-like"/>
    <property type="match status" value="1"/>
</dbReference>
<evidence type="ECO:0000256" key="9">
    <source>
        <dbReference type="ARBA" id="ARBA00023136"/>
    </source>
</evidence>
<keyword evidence="5 12" id="KW-0812">Transmembrane</keyword>
<evidence type="ECO:0000256" key="6">
    <source>
        <dbReference type="ARBA" id="ARBA00022842"/>
    </source>
</evidence>
<dbReference type="AlphaFoldDB" id="A0A8T7LUU9"/>
<evidence type="ECO:0000256" key="10">
    <source>
        <dbReference type="ARBA" id="ARBA00034269"/>
    </source>
</evidence>
<evidence type="ECO:0000256" key="8">
    <source>
        <dbReference type="ARBA" id="ARBA00023065"/>
    </source>
</evidence>
<sequence>MIKALVADTQTHNSRNFQDLDKISDLLSDSANFFWLDLSSPSEEELNMVAKEFNFHHLAMEDVTHRLQRPKIEEYENYFLGIFYSISLKDEFKELVFHELAFFIGANYLVTIHYEPIPELAEAEARWKRNNVQTVKMIGPVVYAMLDTLVDNYFPIMDKMVDYAEELEDDIFQGNGMHTKVTGKLLELKKLFLQMRRIIAPERDILNVLTNRDNRIFGDDALFYFRDVYDHLTRVTDTLDLYRDQIGSTMEANLSVASNDLNSVMRTLTAFSIILMTDALISGIYGMNFENIPELKWSFGYYGALSLMVGITVGLVFYFKRKKWL</sequence>
<dbReference type="EMBL" id="JACATZ010000001">
    <property type="protein sequence ID" value="NWJ44663.1"/>
    <property type="molecule type" value="Genomic_DNA"/>
</dbReference>
<keyword evidence="7 12" id="KW-1133">Transmembrane helix</keyword>
<comment type="function">
    <text evidence="11">Mediates influx of magnesium ions. Alternates between open and closed states. Activated by low cytoplasmic Mg(2+) levels. Inactive when cytoplasmic Mg(2+) levels are high.</text>
</comment>